<feature type="region of interest" description="Disordered" evidence="1">
    <location>
        <begin position="298"/>
        <end position="325"/>
    </location>
</feature>
<accession>A0A9E7NAG7</accession>
<feature type="compositionally biased region" description="Polar residues" evidence="1">
    <location>
        <begin position="462"/>
        <end position="478"/>
    </location>
</feature>
<dbReference type="Pfam" id="PF13360">
    <property type="entry name" value="PQQ_2"/>
    <property type="match status" value="2"/>
</dbReference>
<dbReference type="InterPro" id="IPR002372">
    <property type="entry name" value="PQQ_rpt_dom"/>
</dbReference>
<dbReference type="InterPro" id="IPR006311">
    <property type="entry name" value="TAT_signal"/>
</dbReference>
<name>A0A9E7NAG7_9EURY</name>
<dbReference type="Proteomes" id="UP001056855">
    <property type="component" value="Chromosome"/>
</dbReference>
<sequence>MPDHSRRTFLRHTGLTITAGSTLAAVSGTAGATSSTAADPSDWPSLGGRPGNNARVASGISDPGSLEVAWSCDCGGHIAVVDETVYLRADDGSVHAYEAADGSQVWQSDDLGADRTPAVADGTVYVGGEALTAVDAENGEIRWRLDLEYSDGIRSPKVADGVVFVVGDGVLYAIDASSGKELWQFDPDDGGLHESPVPIDDGAVFVADETRLYAREASDGAERWTFDLEANDDDGQFSAVTPVVDYGILAAGYHGESDAGISYHDVESGGRIARVAGRAHNHPPVIGSELVYTVDGTNNDTATGHDLETGEKEWEPDPSGEGTSPFIIDEEHVYAGLESDSESTGEDEGSWMRFFAFDAWDGSVEWERDTTAVLRPLALVDETLYVGSVDGEVLAALRPNGEDEDDEGDNGEDGDDESDGGSEIDDDTDDEENDSDGSGDTDDGGSENESSDISEGNESDSTDNSSGSDETNETNETIGSNDSNDSGNESATEDGGSSADETPGFTGIGALAGGGLTLEWLRRRVDEDESEK</sequence>
<organism evidence="3 4">
    <name type="scientific">Natronosalvus rutilus</name>
    <dbReference type="NCBI Taxonomy" id="2953753"/>
    <lineage>
        <taxon>Archaea</taxon>
        <taxon>Methanobacteriati</taxon>
        <taxon>Methanobacteriota</taxon>
        <taxon>Stenosarchaea group</taxon>
        <taxon>Halobacteria</taxon>
        <taxon>Halobacteriales</taxon>
        <taxon>Natrialbaceae</taxon>
        <taxon>Natronosalvus</taxon>
    </lineage>
</organism>
<feature type="compositionally biased region" description="Basic and acidic residues" evidence="1">
    <location>
        <begin position="303"/>
        <end position="315"/>
    </location>
</feature>
<dbReference type="PROSITE" id="PS51318">
    <property type="entry name" value="TAT"/>
    <property type="match status" value="1"/>
</dbReference>
<dbReference type="InterPro" id="IPR015943">
    <property type="entry name" value="WD40/YVTN_repeat-like_dom_sf"/>
</dbReference>
<dbReference type="PANTHER" id="PTHR34512">
    <property type="entry name" value="CELL SURFACE PROTEIN"/>
    <property type="match status" value="1"/>
</dbReference>
<evidence type="ECO:0000256" key="1">
    <source>
        <dbReference type="SAM" id="MobiDB-lite"/>
    </source>
</evidence>
<dbReference type="SUPFAM" id="SSF50998">
    <property type="entry name" value="Quinoprotein alcohol dehydrogenase-like"/>
    <property type="match status" value="1"/>
</dbReference>
<feature type="domain" description="Pyrrolo-quinoline quinone repeat" evidence="2">
    <location>
        <begin position="91"/>
        <end position="245"/>
    </location>
</feature>
<feature type="region of interest" description="Disordered" evidence="1">
    <location>
        <begin position="32"/>
        <end position="56"/>
    </location>
</feature>
<dbReference type="InterPro" id="IPR018391">
    <property type="entry name" value="PQQ_b-propeller_rpt"/>
</dbReference>
<dbReference type="SMART" id="SM00564">
    <property type="entry name" value="PQQ"/>
    <property type="match status" value="7"/>
</dbReference>
<dbReference type="InterPro" id="IPR011047">
    <property type="entry name" value="Quinoprotein_ADH-like_sf"/>
</dbReference>
<dbReference type="AlphaFoldDB" id="A0A9E7NAG7"/>
<protein>
    <submittedName>
        <fullName evidence="3">PQQ-binding-like beta-propeller repeat protein</fullName>
    </submittedName>
</protein>
<dbReference type="EMBL" id="CP100355">
    <property type="protein sequence ID" value="UTF53092.1"/>
    <property type="molecule type" value="Genomic_DNA"/>
</dbReference>
<feature type="compositionally biased region" description="Low complexity" evidence="1">
    <location>
        <begin position="479"/>
        <end position="488"/>
    </location>
</feature>
<evidence type="ECO:0000313" key="4">
    <source>
        <dbReference type="Proteomes" id="UP001056855"/>
    </source>
</evidence>
<evidence type="ECO:0000313" key="3">
    <source>
        <dbReference type="EMBL" id="UTF53092.1"/>
    </source>
</evidence>
<gene>
    <name evidence="3" type="ORF">NGM29_15125</name>
</gene>
<dbReference type="GeneID" id="73291405"/>
<dbReference type="KEGG" id="sawl:NGM29_15125"/>
<reference evidence="3" key="1">
    <citation type="submission" date="2022-06" db="EMBL/GenBank/DDBJ databases">
        <title>Diverse halophilic archaea isolated from saline environments.</title>
        <authorList>
            <person name="Cui H.-L."/>
        </authorList>
    </citation>
    <scope>NUCLEOTIDE SEQUENCE</scope>
    <source>
        <strain evidence="3">WLHS1</strain>
    </source>
</reference>
<proteinExistence type="predicted"/>
<evidence type="ECO:0000259" key="2">
    <source>
        <dbReference type="Pfam" id="PF13360"/>
    </source>
</evidence>
<dbReference type="RefSeq" id="WP_254157243.1">
    <property type="nucleotide sequence ID" value="NZ_CP100355.1"/>
</dbReference>
<dbReference type="PANTHER" id="PTHR34512:SF30">
    <property type="entry name" value="OUTER MEMBRANE PROTEIN ASSEMBLY FACTOR BAMB"/>
    <property type="match status" value="1"/>
</dbReference>
<keyword evidence="4" id="KW-1185">Reference proteome</keyword>
<feature type="compositionally biased region" description="Acidic residues" evidence="1">
    <location>
        <begin position="402"/>
        <end position="461"/>
    </location>
</feature>
<feature type="region of interest" description="Disordered" evidence="1">
    <location>
        <begin position="398"/>
        <end position="514"/>
    </location>
</feature>
<feature type="domain" description="Pyrrolo-quinoline quinone repeat" evidence="2">
    <location>
        <begin position="260"/>
        <end position="403"/>
    </location>
</feature>
<dbReference type="Gene3D" id="2.130.10.10">
    <property type="entry name" value="YVTN repeat-like/Quinoprotein amine dehydrogenase"/>
    <property type="match status" value="2"/>
</dbReference>